<feature type="region of interest" description="Disordered" evidence="1">
    <location>
        <begin position="149"/>
        <end position="179"/>
    </location>
</feature>
<reference evidence="2" key="1">
    <citation type="submission" date="2023-05" db="EMBL/GenBank/DDBJ databases">
        <title>Nepenthes gracilis genome sequencing.</title>
        <authorList>
            <person name="Fukushima K."/>
        </authorList>
    </citation>
    <scope>NUCLEOTIDE SEQUENCE</scope>
    <source>
        <strain evidence="2">SING2019-196</strain>
    </source>
</reference>
<evidence type="ECO:0000256" key="1">
    <source>
        <dbReference type="SAM" id="MobiDB-lite"/>
    </source>
</evidence>
<gene>
    <name evidence="2" type="ORF">Nepgr_008015</name>
</gene>
<name>A0AAD3S857_NEPGR</name>
<evidence type="ECO:0000313" key="3">
    <source>
        <dbReference type="Proteomes" id="UP001279734"/>
    </source>
</evidence>
<feature type="compositionally biased region" description="Low complexity" evidence="1">
    <location>
        <begin position="151"/>
        <end position="171"/>
    </location>
</feature>
<dbReference type="AlphaFoldDB" id="A0AAD3S857"/>
<proteinExistence type="predicted"/>
<dbReference type="Proteomes" id="UP001279734">
    <property type="component" value="Unassembled WGS sequence"/>
</dbReference>
<keyword evidence="3" id="KW-1185">Reference proteome</keyword>
<protein>
    <submittedName>
        <fullName evidence="2">Uncharacterized protein</fullName>
    </submittedName>
</protein>
<evidence type="ECO:0000313" key="2">
    <source>
        <dbReference type="EMBL" id="GMH06175.1"/>
    </source>
</evidence>
<organism evidence="2 3">
    <name type="scientific">Nepenthes gracilis</name>
    <name type="common">Slender pitcher plant</name>
    <dbReference type="NCBI Taxonomy" id="150966"/>
    <lineage>
        <taxon>Eukaryota</taxon>
        <taxon>Viridiplantae</taxon>
        <taxon>Streptophyta</taxon>
        <taxon>Embryophyta</taxon>
        <taxon>Tracheophyta</taxon>
        <taxon>Spermatophyta</taxon>
        <taxon>Magnoliopsida</taxon>
        <taxon>eudicotyledons</taxon>
        <taxon>Gunneridae</taxon>
        <taxon>Pentapetalae</taxon>
        <taxon>Caryophyllales</taxon>
        <taxon>Nepenthaceae</taxon>
        <taxon>Nepenthes</taxon>
    </lineage>
</organism>
<sequence>MELIMPLLGLPEDVCGRDYNWVLMLLLRLMPCWSRILSFDAGCPIWNVRAAILHRFKAPYKPFVVAAAEEDRCSGRLQFCLGIKVCTGGAETAAETCADAALCVAINVPINPVVGLPLGSVNPGACGPARELCPCAEIPLLGSVIPSQVNPASSGAPSLPSASRPPAGAPSELVAHPSP</sequence>
<dbReference type="EMBL" id="BSYO01000006">
    <property type="protein sequence ID" value="GMH06175.1"/>
    <property type="molecule type" value="Genomic_DNA"/>
</dbReference>
<comment type="caution">
    <text evidence="2">The sequence shown here is derived from an EMBL/GenBank/DDBJ whole genome shotgun (WGS) entry which is preliminary data.</text>
</comment>
<accession>A0AAD3S857</accession>